<reference evidence="8" key="2">
    <citation type="submission" date="2023-11" db="UniProtKB">
        <authorList>
            <consortium name="WormBaseParasite"/>
        </authorList>
    </citation>
    <scope>IDENTIFICATION</scope>
</reference>
<evidence type="ECO:0000256" key="4">
    <source>
        <dbReference type="ARBA" id="ARBA00023163"/>
    </source>
</evidence>
<dbReference type="PANTHER" id="PTHR13556:SF2">
    <property type="entry name" value="TRANSCRIPTIONAL ADAPTER 3"/>
    <property type="match status" value="1"/>
</dbReference>
<keyword evidence="7" id="KW-1185">Reference proteome</keyword>
<accession>A0AA85KJW4</accession>
<feature type="compositionally biased region" description="Basic residues" evidence="6">
    <location>
        <begin position="555"/>
        <end position="569"/>
    </location>
</feature>
<evidence type="ECO:0000256" key="5">
    <source>
        <dbReference type="ARBA" id="ARBA00023242"/>
    </source>
</evidence>
<evidence type="ECO:0000256" key="1">
    <source>
        <dbReference type="ARBA" id="ARBA00004123"/>
    </source>
</evidence>
<evidence type="ECO:0000313" key="7">
    <source>
        <dbReference type="Proteomes" id="UP000050795"/>
    </source>
</evidence>
<name>A0AA85KJW4_TRIRE</name>
<dbReference type="InterPro" id="IPR019340">
    <property type="entry name" value="Histone_AcTrfase_su3"/>
</dbReference>
<dbReference type="WBParaSite" id="TREG1_87010.1">
    <property type="protein sequence ID" value="TREG1_87010.1"/>
    <property type="gene ID" value="TREG1_87010"/>
</dbReference>
<dbReference type="GO" id="GO:0003713">
    <property type="term" value="F:transcription coactivator activity"/>
    <property type="evidence" value="ECO:0007669"/>
    <property type="project" value="TreeGrafter"/>
</dbReference>
<comment type="similarity">
    <text evidence="2">Belongs to the NGG1 family.</text>
</comment>
<organism evidence="7 8">
    <name type="scientific">Trichobilharzia regenti</name>
    <name type="common">Nasal bird schistosome</name>
    <dbReference type="NCBI Taxonomy" id="157069"/>
    <lineage>
        <taxon>Eukaryota</taxon>
        <taxon>Metazoa</taxon>
        <taxon>Spiralia</taxon>
        <taxon>Lophotrochozoa</taxon>
        <taxon>Platyhelminthes</taxon>
        <taxon>Trematoda</taxon>
        <taxon>Digenea</taxon>
        <taxon>Strigeidida</taxon>
        <taxon>Schistosomatoidea</taxon>
        <taxon>Schistosomatidae</taxon>
        <taxon>Trichobilharzia</taxon>
    </lineage>
</organism>
<evidence type="ECO:0000256" key="2">
    <source>
        <dbReference type="ARBA" id="ARBA00005330"/>
    </source>
</evidence>
<protein>
    <recommendedName>
        <fullName evidence="9">Transcriptional adapter 3</fullName>
    </recommendedName>
</protein>
<dbReference type="Pfam" id="PF10198">
    <property type="entry name" value="Ada3"/>
    <property type="match status" value="1"/>
</dbReference>
<feature type="compositionally biased region" description="Polar residues" evidence="6">
    <location>
        <begin position="452"/>
        <end position="467"/>
    </location>
</feature>
<feature type="compositionally biased region" description="Polar residues" evidence="6">
    <location>
        <begin position="361"/>
        <end position="373"/>
    </location>
</feature>
<feature type="region of interest" description="Disordered" evidence="6">
    <location>
        <begin position="359"/>
        <end position="384"/>
    </location>
</feature>
<dbReference type="GO" id="GO:0005634">
    <property type="term" value="C:nucleus"/>
    <property type="evidence" value="ECO:0007669"/>
    <property type="project" value="UniProtKB-SubCell"/>
</dbReference>
<evidence type="ECO:0000256" key="6">
    <source>
        <dbReference type="SAM" id="MobiDB-lite"/>
    </source>
</evidence>
<proteinExistence type="inferred from homology"/>
<dbReference type="Proteomes" id="UP000050795">
    <property type="component" value="Unassembled WGS sequence"/>
</dbReference>
<keyword evidence="5" id="KW-0539">Nucleus</keyword>
<dbReference type="PANTHER" id="PTHR13556">
    <property type="entry name" value="TRANSCRIPTIONAL ADAPTER 3-RELATED"/>
    <property type="match status" value="1"/>
</dbReference>
<keyword evidence="3" id="KW-0805">Transcription regulation</keyword>
<feature type="region of interest" description="Disordered" evidence="6">
    <location>
        <begin position="442"/>
        <end position="498"/>
    </location>
</feature>
<dbReference type="GO" id="GO:0006357">
    <property type="term" value="P:regulation of transcription by RNA polymerase II"/>
    <property type="evidence" value="ECO:0007669"/>
    <property type="project" value="TreeGrafter"/>
</dbReference>
<dbReference type="AlphaFoldDB" id="A0AA85KJW4"/>
<keyword evidence="4" id="KW-0804">Transcription</keyword>
<evidence type="ECO:0000256" key="3">
    <source>
        <dbReference type="ARBA" id="ARBA00023015"/>
    </source>
</evidence>
<evidence type="ECO:0008006" key="9">
    <source>
        <dbReference type="Google" id="ProtNLM"/>
    </source>
</evidence>
<feature type="region of interest" description="Disordered" evidence="6">
    <location>
        <begin position="546"/>
        <end position="569"/>
    </location>
</feature>
<evidence type="ECO:0000313" key="8">
    <source>
        <dbReference type="WBParaSite" id="TREG1_87010.1"/>
    </source>
</evidence>
<comment type="subcellular location">
    <subcellularLocation>
        <location evidence="1">Nucleus</location>
    </subcellularLocation>
</comment>
<reference evidence="7" key="1">
    <citation type="submission" date="2022-06" db="EMBL/GenBank/DDBJ databases">
        <authorList>
            <person name="Berger JAMES D."/>
            <person name="Berger JAMES D."/>
        </authorList>
    </citation>
    <scope>NUCLEOTIDE SEQUENCE [LARGE SCALE GENOMIC DNA]</scope>
</reference>
<dbReference type="GO" id="GO:0000124">
    <property type="term" value="C:SAGA complex"/>
    <property type="evidence" value="ECO:0007669"/>
    <property type="project" value="TreeGrafter"/>
</dbReference>
<sequence length="948" mass="106657">MGRKKIDSSQASCEFTFGTHGLENLESSYPTLLKVAGSRELPLLDLSSIQMELEQILASVVERMICLQSESKGKELPASVVSAIKRHHRNREAESNQKCLSKPSLVVKANPDKPLTLIISQRSGPCPNPQTTLPSVSTSVKPAFGLRRSSRSSVEEVSELCSPASPDKTLLTSSYVIPNKFWELMEPYCAEITEANVSYLEGLIRSYQQLESIYFHLPVLKQNEACKQEAIEAPVQKRLRRDFSQITQQTTIDDTLYASNKSHSFMAATQMLYMNKYLEMELKKPIPESSMLCKISQSLLESCYQNDVLTSIHEKLHLRTHKANPNNEVEDNCSACTDPSGSDYGSVSTEALHINGVNDGGHSSNNIHSQVNQSSSGSGSINRNLSIDPNTLTSLASQPLKSIAKQFRVSSSYRVEKKIAQAIEELGLFPLSILHPKVSPPVDCKEDRGSHKSPSTALFNGPASHSTKLIIRKNKTTSSTSNKSDVQTSPDRSPISKKRCIIDERTISPLPETACNTVSNSVDYLDDENPTEEGLHVKTEDIHINPIDGSDKVRSPWHTKRSNQKKLKSPKSIRYKNRLRNIVNNNNNNNKTDLLCNGLSPSRNDSILSKKSDCLPNLYADQRLLNADTECYNGTNDYLLRHEQDIDVSLPFSPRRRNTFPAHLLSDNERRSSESIGGLTNLHQPSLWHDQFSPNHLSVSNCNGDTKLLADYSEKHKSLLMNGDSSLSQVHNENLIEHNLSRDKLNLSCNSLHEDYERSQVLEFSSLQNNDLTTTPLHNCRLKPKTECSWMEESNKTTDHITGKTSLQISTSMQNNDIKSTDDDVLPSHLQNPMFNTDTGSPTQYALCGDDIGWAIIQRQRELRFLCTSNHRVLRRLVQAARRDMQRQEIQRRLAIADADVIEAYNKLESYRPQRRPPLKRDRDMAWKALKERRKILKELEAFDAKSP</sequence>